<dbReference type="AlphaFoldDB" id="A0AA51MSH9"/>
<evidence type="ECO:0000256" key="6">
    <source>
        <dbReference type="ARBA" id="ARBA00022519"/>
    </source>
</evidence>
<gene>
    <name evidence="22" type="ORF">RCG00_09220</name>
</gene>
<keyword evidence="12 18" id="KW-1133">Transmembrane helix</keyword>
<feature type="domain" description="Polysaccharide chain length determinant N-terminal" evidence="19">
    <location>
        <begin position="49"/>
        <end position="144"/>
    </location>
</feature>
<evidence type="ECO:0000256" key="13">
    <source>
        <dbReference type="ARBA" id="ARBA00023136"/>
    </source>
</evidence>
<evidence type="ECO:0000256" key="18">
    <source>
        <dbReference type="SAM" id="Phobius"/>
    </source>
</evidence>
<dbReference type="GO" id="GO:0005886">
    <property type="term" value="C:plasma membrane"/>
    <property type="evidence" value="ECO:0007669"/>
    <property type="project" value="UniProtKB-SubCell"/>
</dbReference>
<accession>A0AA51MSH9</accession>
<evidence type="ECO:0000256" key="1">
    <source>
        <dbReference type="ARBA" id="ARBA00004429"/>
    </source>
</evidence>
<comment type="subcellular location">
    <subcellularLocation>
        <location evidence="1">Cell inner membrane</location>
        <topology evidence="1">Multi-pass membrane protein</topology>
    </subcellularLocation>
</comment>
<evidence type="ECO:0000256" key="9">
    <source>
        <dbReference type="ARBA" id="ARBA00022741"/>
    </source>
</evidence>
<keyword evidence="14" id="KW-0829">Tyrosine-protein kinase</keyword>
<evidence type="ECO:0000313" key="22">
    <source>
        <dbReference type="EMBL" id="WML88541.1"/>
    </source>
</evidence>
<evidence type="ECO:0000256" key="5">
    <source>
        <dbReference type="ARBA" id="ARBA00022475"/>
    </source>
</evidence>
<dbReference type="FunFam" id="3.40.50.300:FF:000527">
    <property type="entry name" value="Tyrosine-protein kinase etk"/>
    <property type="match status" value="1"/>
</dbReference>
<dbReference type="RefSeq" id="WP_308872367.1">
    <property type="nucleotide sequence ID" value="NZ_CP133197.1"/>
</dbReference>
<keyword evidence="8 18" id="KW-0812">Transmembrane</keyword>
<dbReference type="GO" id="GO:0004715">
    <property type="term" value="F:non-membrane spanning protein tyrosine kinase activity"/>
    <property type="evidence" value="ECO:0007669"/>
    <property type="project" value="UniProtKB-EC"/>
</dbReference>
<dbReference type="EC" id="2.7.10.2" evidence="4"/>
<dbReference type="InterPro" id="IPR027417">
    <property type="entry name" value="P-loop_NTPase"/>
</dbReference>
<feature type="transmembrane region" description="Helical" evidence="18">
    <location>
        <begin position="520"/>
        <end position="540"/>
    </location>
</feature>
<comment type="similarity">
    <text evidence="2">Belongs to the CpsD/CapB family.</text>
</comment>
<feature type="region of interest" description="Disordered" evidence="17">
    <location>
        <begin position="1"/>
        <end position="25"/>
    </location>
</feature>
<dbReference type="GO" id="GO:0042802">
    <property type="term" value="F:identical protein binding"/>
    <property type="evidence" value="ECO:0007669"/>
    <property type="project" value="UniProtKB-ARBA"/>
</dbReference>
<dbReference type="SUPFAM" id="SSF52540">
    <property type="entry name" value="P-loop containing nucleoside triphosphate hydrolases"/>
    <property type="match status" value="1"/>
</dbReference>
<reference evidence="22" key="1">
    <citation type="submission" date="2023-08" db="EMBL/GenBank/DDBJ databases">
        <title>New molecular markers tilS and rpoB for phylogenetic and monitoring studies of the genus Thiothrix biodiversity.</title>
        <authorList>
            <person name="Ravin N.V."/>
            <person name="Smolyakov D."/>
            <person name="Markov N.D."/>
            <person name="Beletsky A.V."/>
            <person name="Mardanov A.V."/>
            <person name="Rudenko T.S."/>
            <person name="Grabovich M.Y."/>
        </authorList>
    </citation>
    <scope>NUCLEOTIDE SEQUENCE</scope>
    <source>
        <strain evidence="22">DNT52</strain>
    </source>
</reference>
<keyword evidence="10" id="KW-0418">Kinase</keyword>
<dbReference type="PANTHER" id="PTHR32309:SF13">
    <property type="entry name" value="FERRIC ENTEROBACTIN TRANSPORT PROTEIN FEPE"/>
    <property type="match status" value="1"/>
</dbReference>
<keyword evidence="5" id="KW-1003">Cell membrane</keyword>
<dbReference type="NCBIfam" id="TIGR01007">
    <property type="entry name" value="eps_fam"/>
    <property type="match status" value="1"/>
</dbReference>
<evidence type="ECO:0000256" key="16">
    <source>
        <dbReference type="SAM" id="Coils"/>
    </source>
</evidence>
<dbReference type="Pfam" id="PF02706">
    <property type="entry name" value="Wzz"/>
    <property type="match status" value="1"/>
</dbReference>
<keyword evidence="16" id="KW-0175">Coiled coil</keyword>
<organism evidence="22">
    <name type="scientific">Thiothrix subterranea</name>
    <dbReference type="NCBI Taxonomy" id="2735563"/>
    <lineage>
        <taxon>Bacteria</taxon>
        <taxon>Pseudomonadati</taxon>
        <taxon>Pseudomonadota</taxon>
        <taxon>Gammaproteobacteria</taxon>
        <taxon>Thiotrichales</taxon>
        <taxon>Thiotrichaceae</taxon>
        <taxon>Thiothrix</taxon>
    </lineage>
</organism>
<evidence type="ECO:0000256" key="12">
    <source>
        <dbReference type="ARBA" id="ARBA00022989"/>
    </source>
</evidence>
<dbReference type="Pfam" id="PF13614">
    <property type="entry name" value="AAA_31"/>
    <property type="match status" value="1"/>
</dbReference>
<dbReference type="InterPro" id="IPR050445">
    <property type="entry name" value="Bact_polysacc_biosynth/exp"/>
</dbReference>
<dbReference type="Gene3D" id="3.40.50.300">
    <property type="entry name" value="P-loop containing nucleotide triphosphate hydrolases"/>
    <property type="match status" value="1"/>
</dbReference>
<keyword evidence="7 22" id="KW-0808">Transferase</keyword>
<keyword evidence="11" id="KW-0067">ATP-binding</keyword>
<comment type="catalytic activity">
    <reaction evidence="15">
        <text>L-tyrosyl-[protein] + ATP = O-phospho-L-tyrosyl-[protein] + ADP + H(+)</text>
        <dbReference type="Rhea" id="RHEA:10596"/>
        <dbReference type="Rhea" id="RHEA-COMP:10136"/>
        <dbReference type="Rhea" id="RHEA-COMP:20101"/>
        <dbReference type="ChEBI" id="CHEBI:15378"/>
        <dbReference type="ChEBI" id="CHEBI:30616"/>
        <dbReference type="ChEBI" id="CHEBI:46858"/>
        <dbReference type="ChEBI" id="CHEBI:61978"/>
        <dbReference type="ChEBI" id="CHEBI:456216"/>
        <dbReference type="EC" id="2.7.10.2"/>
    </reaction>
</comment>
<dbReference type="InterPro" id="IPR005702">
    <property type="entry name" value="Wzc-like_C"/>
</dbReference>
<evidence type="ECO:0000256" key="4">
    <source>
        <dbReference type="ARBA" id="ARBA00011903"/>
    </source>
</evidence>
<dbReference type="Proteomes" id="UP001229862">
    <property type="component" value="Chromosome"/>
</dbReference>
<evidence type="ECO:0000256" key="8">
    <source>
        <dbReference type="ARBA" id="ARBA00022692"/>
    </source>
</evidence>
<evidence type="ECO:0000259" key="20">
    <source>
        <dbReference type="Pfam" id="PF13614"/>
    </source>
</evidence>
<dbReference type="CDD" id="cd05387">
    <property type="entry name" value="BY-kinase"/>
    <property type="match status" value="1"/>
</dbReference>
<dbReference type="EMBL" id="CP133217">
    <property type="protein sequence ID" value="WML88541.1"/>
    <property type="molecule type" value="Genomic_DNA"/>
</dbReference>
<evidence type="ECO:0000256" key="11">
    <source>
        <dbReference type="ARBA" id="ARBA00022840"/>
    </source>
</evidence>
<dbReference type="InterPro" id="IPR025669">
    <property type="entry name" value="AAA_dom"/>
</dbReference>
<feature type="transmembrane region" description="Helical" evidence="18">
    <location>
        <begin position="65"/>
        <end position="89"/>
    </location>
</feature>
<keyword evidence="6" id="KW-0997">Cell inner membrane</keyword>
<sequence>MITQKYPSYDDDNSRPRQEVTSLSQRKFMTVNEPEPVPAIFEQDKSDDDEIDLRQLWSVIRRRRAVIFTLFILITLITLIFTLSITPIYRAGVTMEINQEEQRLLDYDVAANDSQRSSVNSKDFYQTHYELLKSRSLAERVISNMGIEDKLRGTQEQLAKPFYADWLEAFSTEETVQDATEVKGERPLADKFLANVTISPVKNSKIVNIQYDDASPEFAANAANAIAQNYISMNLERRAGTTRYAEQFLQEQLVLTKSKLEESEAKLADYAKQADILDINNENMKEQRLSGLSNALATAERDRISAETKYSQVKSADMASAVLASTTIQTLKKALTELEVRAQSVSSSTTINDPTIQRLEQEKAKLEADYQEKLEIYKPDYPLMVQLEQKINKIDTQLSKASSNIRTGIDQQIAELKTQIQQETRNIQNALKSDYLEAKQKEDELRAEMQTQVSGVQDLRDKRITYNTLNREVETNRNVYEGLLQRLKEVGVASGAVTNNIAVVDAAIVPYAVHTPNKKLNLALGAVLGLFIGVVAAFLLEFLDDRIKTKEDIERLLPLPLLGIAPAIGKRSKGSADTEYHLMTAEQPTSAVAEAFRSLRTNLMFATRTGAPRIMNVTSAGPSEGKSSAIINLATAFAQAGKKVLIIDGDLRKPTVHKRFKLDNTQGFVHFLTGQEKLEALVKPTLIPNVFAIPSGPIPPNPVELLSSEHLHELTMRAENGQLPYDLVMIDAPPVLGLADALIIGNHTRATLLITAYNETRKQPLHSAYERLRQARSHLLGVVLTKAKSAVGDSNYYSYDYYYSYGAGESSEGDGRTPKKKALTGKKAA</sequence>
<protein>
    <recommendedName>
        <fullName evidence="4">non-specific protein-tyrosine kinase</fullName>
        <ecNumber evidence="4">2.7.10.2</ecNumber>
    </recommendedName>
</protein>
<evidence type="ECO:0000256" key="14">
    <source>
        <dbReference type="ARBA" id="ARBA00023137"/>
    </source>
</evidence>
<feature type="region of interest" description="Disordered" evidence="17">
    <location>
        <begin position="807"/>
        <end position="829"/>
    </location>
</feature>
<keyword evidence="9" id="KW-0547">Nucleotide-binding</keyword>
<dbReference type="PANTHER" id="PTHR32309">
    <property type="entry name" value="TYROSINE-PROTEIN KINASE"/>
    <property type="match status" value="1"/>
</dbReference>
<dbReference type="Pfam" id="PF13807">
    <property type="entry name" value="GNVR"/>
    <property type="match status" value="1"/>
</dbReference>
<evidence type="ECO:0000259" key="19">
    <source>
        <dbReference type="Pfam" id="PF02706"/>
    </source>
</evidence>
<dbReference type="InterPro" id="IPR032807">
    <property type="entry name" value="GNVR"/>
</dbReference>
<feature type="coiled-coil region" evidence="16">
    <location>
        <begin position="356"/>
        <end position="490"/>
    </location>
</feature>
<evidence type="ECO:0000256" key="3">
    <source>
        <dbReference type="ARBA" id="ARBA00008883"/>
    </source>
</evidence>
<feature type="domain" description="Tyrosine-protein kinase G-rich" evidence="21">
    <location>
        <begin position="469"/>
        <end position="539"/>
    </location>
</feature>
<evidence type="ECO:0000256" key="15">
    <source>
        <dbReference type="ARBA" id="ARBA00051245"/>
    </source>
</evidence>
<keyword evidence="13 18" id="KW-0472">Membrane</keyword>
<evidence type="ECO:0000256" key="10">
    <source>
        <dbReference type="ARBA" id="ARBA00022777"/>
    </source>
</evidence>
<name>A0AA51MSH9_9GAMM</name>
<proteinExistence type="inferred from homology"/>
<feature type="coiled-coil region" evidence="16">
    <location>
        <begin position="246"/>
        <end position="287"/>
    </location>
</feature>
<evidence type="ECO:0000256" key="17">
    <source>
        <dbReference type="SAM" id="MobiDB-lite"/>
    </source>
</evidence>
<evidence type="ECO:0000256" key="7">
    <source>
        <dbReference type="ARBA" id="ARBA00022679"/>
    </source>
</evidence>
<evidence type="ECO:0000259" key="21">
    <source>
        <dbReference type="Pfam" id="PF13807"/>
    </source>
</evidence>
<feature type="domain" description="AAA" evidence="20">
    <location>
        <begin position="625"/>
        <end position="740"/>
    </location>
</feature>
<feature type="compositionally biased region" description="Basic residues" evidence="17">
    <location>
        <begin position="818"/>
        <end position="829"/>
    </location>
</feature>
<evidence type="ECO:0000256" key="2">
    <source>
        <dbReference type="ARBA" id="ARBA00007316"/>
    </source>
</evidence>
<comment type="similarity">
    <text evidence="3">Belongs to the etk/wzc family.</text>
</comment>
<dbReference type="GO" id="GO:0005524">
    <property type="term" value="F:ATP binding"/>
    <property type="evidence" value="ECO:0007669"/>
    <property type="project" value="UniProtKB-KW"/>
</dbReference>
<dbReference type="InterPro" id="IPR003856">
    <property type="entry name" value="LPS_length_determ_N"/>
</dbReference>